<gene>
    <name evidence="3" type="ORF">GA0061100_111107</name>
</gene>
<feature type="transmembrane region" description="Helical" evidence="1">
    <location>
        <begin position="20"/>
        <end position="41"/>
    </location>
</feature>
<keyword evidence="1" id="KW-0812">Transmembrane</keyword>
<keyword evidence="1" id="KW-0472">Membrane</keyword>
<dbReference type="Pfam" id="PF12158">
    <property type="entry name" value="DUF3592"/>
    <property type="match status" value="1"/>
</dbReference>
<dbReference type="EMBL" id="FMAC01000011">
    <property type="protein sequence ID" value="SCB35034.1"/>
    <property type="molecule type" value="Genomic_DNA"/>
</dbReference>
<dbReference type="InterPro" id="IPR021994">
    <property type="entry name" value="DUF3592"/>
</dbReference>
<sequence length="180" mass="19502">MIRSSRHAPKAGTKRFQKFAFITAFAILTAAAALLDCHYVWRAVTASVGREKTVGVVVALDRRVSTSTLGRPSVAHQLADITVSYAPIVAFHAGDGALYRVTGGVYSSYNQARIGDQIPVYYRRDDPHDAIIVSFQEMWLPVIVGSGMAAAFALALFGTIRLTRERPARDGAMPGPQPRA</sequence>
<keyword evidence="1" id="KW-1133">Transmembrane helix</keyword>
<organism evidence="3 4">
    <name type="scientific">Rhizobium hainanense</name>
    <dbReference type="NCBI Taxonomy" id="52131"/>
    <lineage>
        <taxon>Bacteria</taxon>
        <taxon>Pseudomonadati</taxon>
        <taxon>Pseudomonadota</taxon>
        <taxon>Alphaproteobacteria</taxon>
        <taxon>Hyphomicrobiales</taxon>
        <taxon>Rhizobiaceae</taxon>
        <taxon>Rhizobium/Agrobacterium group</taxon>
        <taxon>Rhizobium</taxon>
    </lineage>
</organism>
<feature type="transmembrane region" description="Helical" evidence="1">
    <location>
        <begin position="138"/>
        <end position="160"/>
    </location>
</feature>
<protein>
    <recommendedName>
        <fullName evidence="2">DUF3592 domain-containing protein</fullName>
    </recommendedName>
</protein>
<reference evidence="4" key="1">
    <citation type="submission" date="2016-08" db="EMBL/GenBank/DDBJ databases">
        <authorList>
            <person name="Varghese N."/>
            <person name="Submissions Spin"/>
        </authorList>
    </citation>
    <scope>NUCLEOTIDE SEQUENCE [LARGE SCALE GENOMIC DNA]</scope>
    <source>
        <strain evidence="4">CCBAU 57015</strain>
    </source>
</reference>
<evidence type="ECO:0000313" key="4">
    <source>
        <dbReference type="Proteomes" id="UP000186228"/>
    </source>
</evidence>
<feature type="domain" description="DUF3592" evidence="2">
    <location>
        <begin position="54"/>
        <end position="135"/>
    </location>
</feature>
<dbReference type="STRING" id="52131.GA0061100_111107"/>
<proteinExistence type="predicted"/>
<keyword evidence="4" id="KW-1185">Reference proteome</keyword>
<dbReference type="Proteomes" id="UP000186228">
    <property type="component" value="Unassembled WGS sequence"/>
</dbReference>
<name>A0A1C3W5M9_9HYPH</name>
<evidence type="ECO:0000313" key="3">
    <source>
        <dbReference type="EMBL" id="SCB35034.1"/>
    </source>
</evidence>
<evidence type="ECO:0000259" key="2">
    <source>
        <dbReference type="Pfam" id="PF12158"/>
    </source>
</evidence>
<evidence type="ECO:0000256" key="1">
    <source>
        <dbReference type="SAM" id="Phobius"/>
    </source>
</evidence>
<accession>A0A1C3W5M9</accession>
<dbReference type="OrthoDB" id="7848349at2"/>
<dbReference type="AlphaFoldDB" id="A0A1C3W5M9"/>